<evidence type="ECO:0000313" key="12">
    <source>
        <dbReference type="Proteomes" id="UP000316726"/>
    </source>
</evidence>
<dbReference type="PROSITE" id="PS00630">
    <property type="entry name" value="IMP_2"/>
    <property type="match status" value="1"/>
</dbReference>
<dbReference type="InterPro" id="IPR020550">
    <property type="entry name" value="Inositol_monophosphatase_CS"/>
</dbReference>
<evidence type="ECO:0000256" key="9">
    <source>
        <dbReference type="ARBA" id="ARBA00044554"/>
    </source>
</evidence>
<dbReference type="Pfam" id="PF00459">
    <property type="entry name" value="Inositol_P"/>
    <property type="match status" value="1"/>
</dbReference>
<dbReference type="InterPro" id="IPR011009">
    <property type="entry name" value="Kinase-like_dom_sf"/>
</dbReference>
<dbReference type="Gene3D" id="3.40.190.80">
    <property type="match status" value="1"/>
</dbReference>
<keyword evidence="5" id="KW-0378">Hydrolase</keyword>
<dbReference type="GO" id="GO:0008441">
    <property type="term" value="F:3'(2'),5'-bisphosphate nucleotidase activity"/>
    <property type="evidence" value="ECO:0007669"/>
    <property type="project" value="UniProtKB-EC"/>
</dbReference>
<dbReference type="SUPFAM" id="SSF56655">
    <property type="entry name" value="Carbohydrate phosphatase"/>
    <property type="match status" value="1"/>
</dbReference>
<dbReference type="Proteomes" id="UP000316726">
    <property type="component" value="Chromosome 3"/>
</dbReference>
<evidence type="ECO:0000256" key="7">
    <source>
        <dbReference type="ARBA" id="ARBA00040342"/>
    </source>
</evidence>
<feature type="binding site" evidence="10">
    <location>
        <position position="597"/>
    </location>
    <ligand>
        <name>Mg(2+)</name>
        <dbReference type="ChEBI" id="CHEBI:18420"/>
        <label>1</label>
        <note>catalytic</note>
    </ligand>
</feature>
<feature type="binding site" evidence="10">
    <location>
        <position position="732"/>
    </location>
    <ligand>
        <name>Mg(2+)</name>
        <dbReference type="ChEBI" id="CHEBI:18420"/>
        <label>1</label>
        <note>catalytic</note>
    </ligand>
</feature>
<dbReference type="EC" id="3.1.3.7" evidence="3"/>
<evidence type="ECO:0000256" key="5">
    <source>
        <dbReference type="ARBA" id="ARBA00022801"/>
    </source>
</evidence>
<evidence type="ECO:0000256" key="3">
    <source>
        <dbReference type="ARBA" id="ARBA00012633"/>
    </source>
</evidence>
<feature type="binding site" evidence="10">
    <location>
        <position position="598"/>
    </location>
    <ligand>
        <name>Mg(2+)</name>
        <dbReference type="ChEBI" id="CHEBI:18420"/>
        <label>1</label>
        <note>catalytic</note>
    </ligand>
</feature>
<organism evidence="11 12">
    <name type="scientific">Chloropicon primus</name>
    <dbReference type="NCBI Taxonomy" id="1764295"/>
    <lineage>
        <taxon>Eukaryota</taxon>
        <taxon>Viridiplantae</taxon>
        <taxon>Chlorophyta</taxon>
        <taxon>Chloropicophyceae</taxon>
        <taxon>Chloropicales</taxon>
        <taxon>Chloropicaceae</taxon>
        <taxon>Chloropicon</taxon>
    </lineage>
</organism>
<evidence type="ECO:0000256" key="10">
    <source>
        <dbReference type="PIRSR" id="PIRSR600760-2"/>
    </source>
</evidence>
<accession>A0A5B8MHF0</accession>
<evidence type="ECO:0000256" key="6">
    <source>
        <dbReference type="ARBA" id="ARBA00022842"/>
    </source>
</evidence>
<dbReference type="GO" id="GO:0046854">
    <property type="term" value="P:phosphatidylinositol phosphate biosynthetic process"/>
    <property type="evidence" value="ECO:0007669"/>
    <property type="project" value="InterPro"/>
</dbReference>
<evidence type="ECO:0000256" key="2">
    <source>
        <dbReference type="ARBA" id="ARBA00009759"/>
    </source>
</evidence>
<evidence type="ECO:0000256" key="4">
    <source>
        <dbReference type="ARBA" id="ARBA00022723"/>
    </source>
</evidence>
<dbReference type="InterPro" id="IPR004119">
    <property type="entry name" value="EcKL"/>
</dbReference>
<dbReference type="FunFam" id="3.30.540.10:FF:000012">
    <property type="entry name" value="Blast:Putative inositol monophosphatase 3"/>
    <property type="match status" value="1"/>
</dbReference>
<dbReference type="GO" id="GO:0046872">
    <property type="term" value="F:metal ion binding"/>
    <property type="evidence" value="ECO:0007669"/>
    <property type="project" value="UniProtKB-KW"/>
</dbReference>
<reference evidence="11 12" key="1">
    <citation type="submission" date="2018-07" db="EMBL/GenBank/DDBJ databases">
        <title>The complete nuclear genome of the prasinophyte Chloropicon primus (CCMP1205).</title>
        <authorList>
            <person name="Pombert J.-F."/>
            <person name="Otis C."/>
            <person name="Turmel M."/>
            <person name="Lemieux C."/>
        </authorList>
    </citation>
    <scope>NUCLEOTIDE SEQUENCE [LARGE SCALE GENOMIC DNA]</scope>
    <source>
        <strain evidence="11 12">CCMP1205</strain>
    </source>
</reference>
<evidence type="ECO:0000256" key="8">
    <source>
        <dbReference type="ARBA" id="ARBA00041815"/>
    </source>
</evidence>
<dbReference type="GO" id="GO:0005737">
    <property type="term" value="C:cytoplasm"/>
    <property type="evidence" value="ECO:0007669"/>
    <property type="project" value="UniProtKB-ARBA"/>
</dbReference>
<keyword evidence="12" id="KW-1185">Reference proteome</keyword>
<keyword evidence="4 10" id="KW-0479">Metal-binding</keyword>
<evidence type="ECO:0000256" key="1">
    <source>
        <dbReference type="ARBA" id="ARBA00001946"/>
    </source>
</evidence>
<dbReference type="OrthoDB" id="411145at2759"/>
<dbReference type="Pfam" id="PF02958">
    <property type="entry name" value="EcKL"/>
    <property type="match status" value="1"/>
</dbReference>
<dbReference type="Gene3D" id="3.90.1200.10">
    <property type="match status" value="1"/>
</dbReference>
<protein>
    <recommendedName>
        <fullName evidence="7">3'(2'),5'-bisphosphate nucleotidase 1</fullName>
        <ecNumber evidence="3">3.1.3.7</ecNumber>
    </recommendedName>
    <alternativeName>
        <fullName evidence="8">Bisphosphate 3'-nucleotidase 1</fullName>
    </alternativeName>
    <alternativeName>
        <fullName evidence="9">Inositol-polyphosphate 1-phosphatase</fullName>
    </alternativeName>
</protein>
<dbReference type="SUPFAM" id="SSF56112">
    <property type="entry name" value="Protein kinase-like (PK-like)"/>
    <property type="match status" value="1"/>
</dbReference>
<proteinExistence type="inferred from homology"/>
<dbReference type="Gene3D" id="3.30.540.10">
    <property type="entry name" value="Fructose-1,6-Bisphosphatase, subunit A, domain 1"/>
    <property type="match status" value="1"/>
</dbReference>
<keyword evidence="6 10" id="KW-0460">Magnesium</keyword>
<name>A0A5B8MHF0_9CHLO</name>
<feature type="binding site" evidence="10">
    <location>
        <position position="536"/>
    </location>
    <ligand>
        <name>Mg(2+)</name>
        <dbReference type="ChEBI" id="CHEBI:18420"/>
        <label>1</label>
        <note>catalytic</note>
    </ligand>
</feature>
<sequence>MRGLAAMASAGGTELGLGRREAKWVSRIVGVPLEDVITSMEASKPICQKASVCLPLKIRSSTGELKLYLKKGNSLHLDAKRRQRTGKSMASEYEFYTKALPSLGGVGSRLLQPLALGAYLQHSQSSSLNKTFRETQAWAEECGIEGELLLLLEDARYAASPRLLAQVAASPGGMSAGAADAAVRWLAGFHEAFRASEDLGDLDVWGQGGYWSYAKRVEILPPGEGTNRKLAFDRTHPKIEMEWNDLLDRLGDSAPGLRGLAVHGVPFPRALRESASSLSRMLARACLPGHPSRTLIHGDFKAANVFVSGNEGGGSSLATAVDYQWVGFGLGAVDLVYFLTTSLEESALEEMDSLMQVYFEAVGGDLRGFHFQADLALADYTRYLVADMWTKVSPESMEASRLEPNVGMHKRSLKCLEAVAERCTKSLESLYVSSFPLGYDWTYKPQRPLKVLGGDASTLQVRREFARLFSVLTQLAVMAGAKVAEIAEAKGDDIDVANKSEDGSTWDPQTLADVETERMIVSVLSKLFPDVCLVGEEGIVPDGSEGDEKFEKEVEDACRELSYSADCNIAPWEVQLPSSVDSESISLKDVTIWIDPLDGTKEFLQGNKNGVTTLIGCCIRGTPWFGVIHVPFSSTGRTVFGGPGLGGNYDFDKSGVMAVARPLPPPRPSQGVAKRIATTRSNPSKELEEALAKLGPIETLKVGGAGSKVLMVLDGAADAYIFPFGNATKRWDTAAGEALLLGAGGALVKASDGSSYSYEATVDPWNTEGLVATIHELGLVSSSFGWPQLGKQ</sequence>
<dbReference type="STRING" id="1764295.A0A5B8MHF0"/>
<feature type="binding site" evidence="10">
    <location>
        <position position="595"/>
    </location>
    <ligand>
        <name>Mg(2+)</name>
        <dbReference type="ChEBI" id="CHEBI:18420"/>
        <label>1</label>
        <note>catalytic</note>
    </ligand>
</feature>
<dbReference type="PANTHER" id="PTHR43028">
    <property type="entry name" value="3'(2'),5'-BISPHOSPHATE NUCLEOTIDASE 1"/>
    <property type="match status" value="1"/>
</dbReference>
<gene>
    <name evidence="11" type="ORF">A3770_03p23750</name>
</gene>
<comment type="cofactor">
    <cofactor evidence="1 10">
        <name>Mg(2+)</name>
        <dbReference type="ChEBI" id="CHEBI:18420"/>
    </cofactor>
</comment>
<comment type="similarity">
    <text evidence="2">Belongs to the inositol monophosphatase superfamily.</text>
</comment>
<dbReference type="InterPro" id="IPR050725">
    <property type="entry name" value="CysQ/Inositol_MonoPase"/>
</dbReference>
<dbReference type="InterPro" id="IPR000760">
    <property type="entry name" value="Inositol_monophosphatase-like"/>
</dbReference>
<dbReference type="PANTHER" id="PTHR43028:SF5">
    <property type="entry name" value="3'(2'),5'-BISPHOSPHATE NUCLEOTIDASE 1"/>
    <property type="match status" value="1"/>
</dbReference>
<dbReference type="EMBL" id="CP031036">
    <property type="protein sequence ID" value="QDZ19857.1"/>
    <property type="molecule type" value="Genomic_DNA"/>
</dbReference>
<evidence type="ECO:0000313" key="11">
    <source>
        <dbReference type="EMBL" id="QDZ19857.1"/>
    </source>
</evidence>
<dbReference type="PRINTS" id="PR00377">
    <property type="entry name" value="IMPHPHTASES"/>
</dbReference>
<dbReference type="AlphaFoldDB" id="A0A5B8MHF0"/>